<gene>
    <name evidence="2" type="ordered locus">Hlac_3160</name>
</gene>
<dbReference type="GeneID" id="7399289"/>
<keyword evidence="1" id="KW-0472">Membrane</keyword>
<dbReference type="RefSeq" id="WP_009488233.1">
    <property type="nucleotide sequence ID" value="NC_012028.1"/>
</dbReference>
<feature type="transmembrane region" description="Helical" evidence="1">
    <location>
        <begin position="28"/>
        <end position="56"/>
    </location>
</feature>
<sequence length="110" mass="11107">MNGRDSNTTLDESTQIQRLGVGATVGGLILIGVVSVSSSFNAASVLIALGAVAVLGEWIVSRSYTVGVGIGILGIFPLVGEIPVDLRFIGGAAVVAGVVVYLLGPRLNTV</sequence>
<dbReference type="Proteomes" id="UP000000740">
    <property type="component" value="Chromosome 2"/>
</dbReference>
<dbReference type="KEGG" id="hla:Hlac_3160"/>
<evidence type="ECO:0000256" key="1">
    <source>
        <dbReference type="SAM" id="Phobius"/>
    </source>
</evidence>
<dbReference type="EMBL" id="CP001366">
    <property type="protein sequence ID" value="ACM58696.1"/>
    <property type="molecule type" value="Genomic_DNA"/>
</dbReference>
<keyword evidence="3" id="KW-1185">Reference proteome</keyword>
<reference evidence="2 3" key="1">
    <citation type="journal article" date="2016" name="Stand. Genomic Sci.">
        <title>Complete genome sequence of the Antarctic Halorubrum lacusprofundi type strain ACAM 34.</title>
        <authorList>
            <person name="Anderson I.J."/>
            <person name="DasSarma P."/>
            <person name="Lucas S."/>
            <person name="Copeland A."/>
            <person name="Lapidus A."/>
            <person name="Del Rio T.G."/>
            <person name="Tice H."/>
            <person name="Dalin E."/>
            <person name="Bruce D.C."/>
            <person name="Goodwin L."/>
            <person name="Pitluck S."/>
            <person name="Sims D."/>
            <person name="Brettin T.S."/>
            <person name="Detter J.C."/>
            <person name="Han C.S."/>
            <person name="Larimer F."/>
            <person name="Hauser L."/>
            <person name="Land M."/>
            <person name="Ivanova N."/>
            <person name="Richardson P."/>
            <person name="Cavicchioli R."/>
            <person name="DasSarma S."/>
            <person name="Woese C.R."/>
            <person name="Kyrpides N.C."/>
        </authorList>
    </citation>
    <scope>NUCLEOTIDE SEQUENCE [LARGE SCALE GENOMIC DNA]</scope>
    <source>
        <strain evidence="3">ATCC 49239 / DSM 5036 / JCM 8891 / ACAM 34</strain>
    </source>
</reference>
<dbReference type="GeneID" id="25143105"/>
<dbReference type="eggNOG" id="arCOG11564">
    <property type="taxonomic scope" value="Archaea"/>
</dbReference>
<evidence type="ECO:0000313" key="3">
    <source>
        <dbReference type="Proteomes" id="UP000000740"/>
    </source>
</evidence>
<protein>
    <submittedName>
        <fullName evidence="2">Uncharacterized protein</fullName>
    </submittedName>
</protein>
<accession>B9LVI3</accession>
<feature type="transmembrane region" description="Helical" evidence="1">
    <location>
        <begin position="86"/>
        <end position="104"/>
    </location>
</feature>
<dbReference type="HOGENOM" id="CLU_2165177_0_0_2"/>
<name>B9LVI3_HALLT</name>
<dbReference type="AlphaFoldDB" id="B9LVI3"/>
<keyword evidence="1" id="KW-0812">Transmembrane</keyword>
<evidence type="ECO:0000313" key="2">
    <source>
        <dbReference type="EMBL" id="ACM58696.1"/>
    </source>
</evidence>
<organism evidence="2 3">
    <name type="scientific">Halorubrum lacusprofundi (strain ATCC 49239 / DSM 5036 / JCM 8891 / ACAM 34)</name>
    <dbReference type="NCBI Taxonomy" id="416348"/>
    <lineage>
        <taxon>Archaea</taxon>
        <taxon>Methanobacteriati</taxon>
        <taxon>Methanobacteriota</taxon>
        <taxon>Stenosarchaea group</taxon>
        <taxon>Halobacteria</taxon>
        <taxon>Halobacteriales</taxon>
        <taxon>Haloferacaceae</taxon>
        <taxon>Halorubrum</taxon>
    </lineage>
</organism>
<keyword evidence="1" id="KW-1133">Transmembrane helix</keyword>
<proteinExistence type="predicted"/>
<feature type="transmembrane region" description="Helical" evidence="1">
    <location>
        <begin position="63"/>
        <end position="80"/>
    </location>
</feature>